<dbReference type="GeneID" id="100200857"/>
<dbReference type="PANTHER" id="PTHR45960">
    <property type="entry name" value="GRB2-ASSOCIATED-BINDING PROTEIN"/>
    <property type="match status" value="1"/>
</dbReference>
<gene>
    <name evidence="3" type="primary">LOC100200857</name>
</gene>
<sequence length="687" mass="78208">MSVITTDYLKMNFIPFATIDYEKGPPCAVCTISLPTDLLCRLGAVLDAKNEDQIMDQRELLHKGYLRKSPPHEKIIKNYKWQKRYFKLWSDKTLEYYKSINKNKPLKEPIDLKTCTKVLDSFQEYEKYVSRNYKWPFCLETPNRHYYFLARSEEDRVKWVDVLKKLCDSVTQSNNELLMTTVLTESNSTSVVQNSQIVDSTDNYDELPQVRNSYINTDPISISSNCSYSLLYTDDSIDVSNYDFLPPSVPANQQSIATDDCHFNFDNYSPLPPPVPFIGSNRTDDENVLVNNDDMSFTNYDIVPPPIPVESINKNSFTITSFDHDLVDFPTIDNHLNFLKSIKQHSTKHKHIEELSENLSGSSGYVPMDHIPNENLKSIEPEEYIKIVEPAKLTTINPGKEFRKFNAQSSTDSISSNKVDACLNNTSSILNSSHLNQVGAPKNMHIEKLKPSENTSCFDNGLFTKVEPPVVLRETKPSPAVNRFTKPTSKTKKLLTDSSYDYVSPIGSKHDNGNPDTPKFKILNGQQPDNEQPSIKHFEKGKLGPNLLANNSFEHLNGTFPLNNNTLNHNEQKHSESLPNFKPIQRENLCFDSSNIANSNSKAYHCITGKSDQTKTCYEEKNSDLYIESMVYENIKPESSTILDKNDGLTYITCSYNDIKSHSKVGVQLSRFTTIDTEKSEALKNIR</sequence>
<organism evidence="2 3">
    <name type="scientific">Hydra vulgaris</name>
    <name type="common">Hydra</name>
    <name type="synonym">Hydra attenuata</name>
    <dbReference type="NCBI Taxonomy" id="6087"/>
    <lineage>
        <taxon>Eukaryota</taxon>
        <taxon>Metazoa</taxon>
        <taxon>Cnidaria</taxon>
        <taxon>Hydrozoa</taxon>
        <taxon>Hydroidolina</taxon>
        <taxon>Anthoathecata</taxon>
        <taxon>Aplanulata</taxon>
        <taxon>Hydridae</taxon>
        <taxon>Hydra</taxon>
    </lineage>
</organism>
<evidence type="ECO:0000259" key="1">
    <source>
        <dbReference type="PROSITE" id="PS50003"/>
    </source>
</evidence>
<dbReference type="SUPFAM" id="SSF50729">
    <property type="entry name" value="PH domain-like"/>
    <property type="match status" value="1"/>
</dbReference>
<dbReference type="InterPro" id="IPR011993">
    <property type="entry name" value="PH-like_dom_sf"/>
</dbReference>
<keyword evidence="2" id="KW-1185">Reference proteome</keyword>
<accession>A0ABM4D4R2</accession>
<name>A0ABM4D4R2_HYDVU</name>
<proteinExistence type="predicted"/>
<protein>
    <submittedName>
        <fullName evidence="3">Uncharacterized protein LOC100200857 isoform X4</fullName>
    </submittedName>
</protein>
<dbReference type="InterPro" id="IPR046355">
    <property type="entry name" value="Gab1-4-like"/>
</dbReference>
<dbReference type="Gene3D" id="2.30.29.30">
    <property type="entry name" value="Pleckstrin-homology domain (PH domain)/Phosphotyrosine-binding domain (PTB)"/>
    <property type="match status" value="1"/>
</dbReference>
<reference evidence="3" key="1">
    <citation type="submission" date="2025-08" db="UniProtKB">
        <authorList>
            <consortium name="RefSeq"/>
        </authorList>
    </citation>
    <scope>IDENTIFICATION</scope>
</reference>
<dbReference type="PANTHER" id="PTHR45960:SF2">
    <property type="entry name" value="PROTEIN DAUGHTER OF SEVENLESS"/>
    <property type="match status" value="1"/>
</dbReference>
<evidence type="ECO:0000313" key="2">
    <source>
        <dbReference type="Proteomes" id="UP001652625"/>
    </source>
</evidence>
<dbReference type="PROSITE" id="PS50003">
    <property type="entry name" value="PH_DOMAIN"/>
    <property type="match status" value="1"/>
</dbReference>
<evidence type="ECO:0000313" key="3">
    <source>
        <dbReference type="RefSeq" id="XP_065669274.1"/>
    </source>
</evidence>
<dbReference type="Pfam" id="PF00169">
    <property type="entry name" value="PH"/>
    <property type="match status" value="1"/>
</dbReference>
<feature type="domain" description="PH" evidence="1">
    <location>
        <begin position="59"/>
        <end position="168"/>
    </location>
</feature>
<dbReference type="SMART" id="SM00233">
    <property type="entry name" value="PH"/>
    <property type="match status" value="1"/>
</dbReference>
<dbReference type="InterPro" id="IPR001849">
    <property type="entry name" value="PH_domain"/>
</dbReference>
<dbReference type="Proteomes" id="UP001652625">
    <property type="component" value="Chromosome 12"/>
</dbReference>
<dbReference type="RefSeq" id="XP_065669274.1">
    <property type="nucleotide sequence ID" value="XM_065813202.1"/>
</dbReference>